<dbReference type="AlphaFoldDB" id="A0A0F6A6P7"/>
<evidence type="ECO:0000313" key="3">
    <source>
        <dbReference type="Proteomes" id="UP000033434"/>
    </source>
</evidence>
<proteinExistence type="predicted"/>
<accession>A0A0F6A6P7</accession>
<dbReference type="PATRIC" id="fig|1129367.4.peg.4230"/>
<keyword evidence="1" id="KW-0732">Signal</keyword>
<gene>
    <name evidence="2" type="ORF">N479_20780</name>
</gene>
<evidence type="ECO:0008006" key="4">
    <source>
        <dbReference type="Google" id="ProtNLM"/>
    </source>
</evidence>
<feature type="signal peptide" evidence="1">
    <location>
        <begin position="1"/>
        <end position="22"/>
    </location>
</feature>
<organism evidence="2 3">
    <name type="scientific">Pseudoalteromonas luteoviolacea S4054</name>
    <dbReference type="NCBI Taxonomy" id="1129367"/>
    <lineage>
        <taxon>Bacteria</taxon>
        <taxon>Pseudomonadati</taxon>
        <taxon>Pseudomonadota</taxon>
        <taxon>Gammaproteobacteria</taxon>
        <taxon>Alteromonadales</taxon>
        <taxon>Pseudoalteromonadaceae</taxon>
        <taxon>Pseudoalteromonas</taxon>
    </lineage>
</organism>
<evidence type="ECO:0000313" key="2">
    <source>
        <dbReference type="EMBL" id="KKE81872.1"/>
    </source>
</evidence>
<dbReference type="Proteomes" id="UP000033434">
    <property type="component" value="Unassembled WGS sequence"/>
</dbReference>
<protein>
    <recommendedName>
        <fullName evidence="4">Lysozyme inhibitor LprI N-terminal domain-containing protein</fullName>
    </recommendedName>
</protein>
<dbReference type="EMBL" id="AUXW01000175">
    <property type="protein sequence ID" value="KKE81872.1"/>
    <property type="molecule type" value="Genomic_DNA"/>
</dbReference>
<name>A0A0F6A6P7_9GAMM</name>
<reference evidence="2 3" key="1">
    <citation type="journal article" date="2015" name="BMC Genomics">
        <title>Genome mining reveals unlocked bioactive potential of marine Gram-negative bacteria.</title>
        <authorList>
            <person name="Machado H."/>
            <person name="Sonnenschein E.C."/>
            <person name="Melchiorsen J."/>
            <person name="Gram L."/>
        </authorList>
    </citation>
    <scope>NUCLEOTIDE SEQUENCE [LARGE SCALE GENOMIC DNA]</scope>
    <source>
        <strain evidence="2 3">S4054</strain>
    </source>
</reference>
<feature type="chain" id="PRO_5002499399" description="Lysozyme inhibitor LprI N-terminal domain-containing protein" evidence="1">
    <location>
        <begin position="23"/>
        <end position="95"/>
    </location>
</feature>
<evidence type="ECO:0000256" key="1">
    <source>
        <dbReference type="SAM" id="SignalP"/>
    </source>
</evidence>
<sequence>MLSFRNKIVTICLLFTSSYVKAHCNDLLKQQLSLLDTTLSEFDQTPNRGWRALSQQQCFSESALLIERYMEHNNQKTSGLMWHLFQMRAMAGQHQ</sequence>
<comment type="caution">
    <text evidence="2">The sequence shown here is derived from an EMBL/GenBank/DDBJ whole genome shotgun (WGS) entry which is preliminary data.</text>
</comment>